<gene>
    <name evidence="2" type="ordered locus">Mahau_1663</name>
</gene>
<reference evidence="3" key="1">
    <citation type="submission" date="2010-11" db="EMBL/GenBank/DDBJ databases">
        <title>The complete genome of Mahella australiensis DSM 15567.</title>
        <authorList>
            <consortium name="US DOE Joint Genome Institute (JGI-PGF)"/>
            <person name="Lucas S."/>
            <person name="Copeland A."/>
            <person name="Lapidus A."/>
            <person name="Bruce D."/>
            <person name="Goodwin L."/>
            <person name="Pitluck S."/>
            <person name="Kyrpides N."/>
            <person name="Mavromatis K."/>
            <person name="Pagani I."/>
            <person name="Ivanova N."/>
            <person name="Teshima H."/>
            <person name="Brettin T."/>
            <person name="Detter J.C."/>
            <person name="Han C."/>
            <person name="Tapia R."/>
            <person name="Land M."/>
            <person name="Hauser L."/>
            <person name="Markowitz V."/>
            <person name="Cheng J.-F."/>
            <person name="Hugenholtz P."/>
            <person name="Woyke T."/>
            <person name="Wu D."/>
            <person name="Spring S."/>
            <person name="Pukall R."/>
            <person name="Steenblock K."/>
            <person name="Schneider S."/>
            <person name="Klenk H.-P."/>
            <person name="Eisen J.A."/>
        </authorList>
    </citation>
    <scope>NUCLEOTIDE SEQUENCE [LARGE SCALE GENOMIC DNA]</scope>
    <source>
        <strain evidence="3">DSM 15567 / CIP 107919 / 50-1 BON</strain>
    </source>
</reference>
<dbReference type="KEGG" id="mas:Mahau_1663"/>
<feature type="transmembrane region" description="Helical" evidence="1">
    <location>
        <begin position="16"/>
        <end position="35"/>
    </location>
</feature>
<proteinExistence type="predicted"/>
<dbReference type="HOGENOM" id="CLU_2523593_0_0_9"/>
<dbReference type="STRING" id="697281.Mahau_1663"/>
<reference evidence="2 3" key="2">
    <citation type="journal article" date="2011" name="Stand. Genomic Sci.">
        <title>Complete genome sequence of Mahella australiensis type strain (50-1 BON).</title>
        <authorList>
            <person name="Sikorski J."/>
            <person name="Teshima H."/>
            <person name="Nolan M."/>
            <person name="Lucas S."/>
            <person name="Hammon N."/>
            <person name="Deshpande S."/>
            <person name="Cheng J.F."/>
            <person name="Pitluck S."/>
            <person name="Liolios K."/>
            <person name="Pagani I."/>
            <person name="Ivanova N."/>
            <person name="Huntemann M."/>
            <person name="Mavromatis K."/>
            <person name="Ovchinikova G."/>
            <person name="Pati A."/>
            <person name="Tapia R."/>
            <person name="Han C."/>
            <person name="Goodwin L."/>
            <person name="Chen A."/>
            <person name="Palaniappan K."/>
            <person name="Land M."/>
            <person name="Hauser L."/>
            <person name="Ngatchou-Djao O.D."/>
            <person name="Rohde M."/>
            <person name="Pukall R."/>
            <person name="Spring S."/>
            <person name="Abt B."/>
            <person name="Goker M."/>
            <person name="Detter J.C."/>
            <person name="Woyke T."/>
            <person name="Bristow J."/>
            <person name="Markowitz V."/>
            <person name="Hugenholtz P."/>
            <person name="Eisen J.A."/>
            <person name="Kyrpides N.C."/>
            <person name="Klenk H.P."/>
            <person name="Lapidus A."/>
        </authorList>
    </citation>
    <scope>NUCLEOTIDE SEQUENCE [LARGE SCALE GENOMIC DNA]</scope>
    <source>
        <strain evidence="3">DSM 15567 / CIP 107919 / 50-1 BON</strain>
    </source>
</reference>
<evidence type="ECO:0000256" key="1">
    <source>
        <dbReference type="SAM" id="Phobius"/>
    </source>
</evidence>
<keyword evidence="1" id="KW-0472">Membrane</keyword>
<dbReference type="RefSeq" id="WP_013781272.1">
    <property type="nucleotide sequence ID" value="NC_015520.1"/>
</dbReference>
<dbReference type="AlphaFoldDB" id="F3ZZL8"/>
<dbReference type="Proteomes" id="UP000008457">
    <property type="component" value="Chromosome"/>
</dbReference>
<dbReference type="EMBL" id="CP002360">
    <property type="protein sequence ID" value="AEE96844.1"/>
    <property type="molecule type" value="Genomic_DNA"/>
</dbReference>
<name>F3ZZL8_MAHA5</name>
<protein>
    <submittedName>
        <fullName evidence="2">Uncharacterized protein</fullName>
    </submittedName>
</protein>
<keyword evidence="1" id="KW-0812">Transmembrane</keyword>
<evidence type="ECO:0000313" key="3">
    <source>
        <dbReference type="Proteomes" id="UP000008457"/>
    </source>
</evidence>
<keyword evidence="1" id="KW-1133">Transmembrane helix</keyword>
<sequence length="84" mass="9569">MDRVTRSRIRKKQRRCFIIGTMLCLFVFIGGFIIADLSLAAMNNREAGSAVVFDNISQQLQDARIWDRLSGILDALWQHITSAQ</sequence>
<keyword evidence="3" id="KW-1185">Reference proteome</keyword>
<evidence type="ECO:0000313" key="2">
    <source>
        <dbReference type="EMBL" id="AEE96844.1"/>
    </source>
</evidence>
<accession>F3ZZL8</accession>
<organism evidence="2 3">
    <name type="scientific">Mahella australiensis (strain DSM 15567 / CIP 107919 / 50-1 BON)</name>
    <dbReference type="NCBI Taxonomy" id="697281"/>
    <lineage>
        <taxon>Bacteria</taxon>
        <taxon>Bacillati</taxon>
        <taxon>Bacillota</taxon>
        <taxon>Clostridia</taxon>
        <taxon>Thermoanaerobacterales</taxon>
        <taxon>Thermoanaerobacterales Family IV. Incertae Sedis</taxon>
        <taxon>Mahella</taxon>
    </lineage>
</organism>